<keyword evidence="2" id="KW-0732">Signal</keyword>
<dbReference type="PANTHER" id="PTHR38593:SF1">
    <property type="entry name" value="BLR2558 PROTEIN"/>
    <property type="match status" value="1"/>
</dbReference>
<feature type="domain" description="DUF4142" evidence="3">
    <location>
        <begin position="62"/>
        <end position="194"/>
    </location>
</feature>
<evidence type="ECO:0000256" key="2">
    <source>
        <dbReference type="SAM" id="SignalP"/>
    </source>
</evidence>
<evidence type="ECO:0000259" key="3">
    <source>
        <dbReference type="Pfam" id="PF13628"/>
    </source>
</evidence>
<dbReference type="PANTHER" id="PTHR38593">
    <property type="entry name" value="BLR2558 PROTEIN"/>
    <property type="match status" value="1"/>
</dbReference>
<name>A0ABW8Y304_9FLAO</name>
<comment type="caution">
    <text evidence="4">The sequence shown here is derived from an EMBL/GenBank/DDBJ whole genome shotgun (WGS) entry which is preliminary data.</text>
</comment>
<dbReference type="PROSITE" id="PS51257">
    <property type="entry name" value="PROKAR_LIPOPROTEIN"/>
    <property type="match status" value="1"/>
</dbReference>
<feature type="compositionally biased region" description="Polar residues" evidence="1">
    <location>
        <begin position="46"/>
        <end position="55"/>
    </location>
</feature>
<dbReference type="Pfam" id="PF13628">
    <property type="entry name" value="DUF4142"/>
    <property type="match status" value="1"/>
</dbReference>
<gene>
    <name evidence="4" type="ORF">ABS765_06780</name>
</gene>
<protein>
    <submittedName>
        <fullName evidence="4">DUF4142 domain-containing protein</fullName>
    </submittedName>
</protein>
<feature type="compositionally biased region" description="Low complexity" evidence="1">
    <location>
        <begin position="25"/>
        <end position="35"/>
    </location>
</feature>
<reference evidence="4 5" key="1">
    <citation type="submission" date="2024-06" db="EMBL/GenBank/DDBJ databases">
        <authorList>
            <person name="Kaempfer P."/>
            <person name="Viver T."/>
        </authorList>
    </citation>
    <scope>NUCLEOTIDE SEQUENCE [LARGE SCALE GENOMIC DNA]</scope>
    <source>
        <strain evidence="4 5">ST-37</strain>
    </source>
</reference>
<feature type="chain" id="PRO_5045656527" evidence="2">
    <location>
        <begin position="19"/>
        <end position="202"/>
    </location>
</feature>
<evidence type="ECO:0000313" key="4">
    <source>
        <dbReference type="EMBL" id="MFL9833731.1"/>
    </source>
</evidence>
<dbReference type="Proteomes" id="UP001629058">
    <property type="component" value="Unassembled WGS sequence"/>
</dbReference>
<dbReference type="EMBL" id="JBELPY010000003">
    <property type="protein sequence ID" value="MFL9833731.1"/>
    <property type="molecule type" value="Genomic_DNA"/>
</dbReference>
<feature type="region of interest" description="Disordered" evidence="1">
    <location>
        <begin position="25"/>
        <end position="55"/>
    </location>
</feature>
<proteinExistence type="predicted"/>
<dbReference type="InterPro" id="IPR025419">
    <property type="entry name" value="DUF4142"/>
</dbReference>
<dbReference type="RefSeq" id="WP_408088869.1">
    <property type="nucleotide sequence ID" value="NZ_JBELPY010000003.1"/>
</dbReference>
<sequence>MKNSILIAIALTSLVACNKNKTTNVDTTTDTMSTSAPVDSGMMPRDSTTMPNATSAATLSDQDKKFADAAAMGGMMEVTLGEMASKTGTNSSVKSLGMMMAKDHSKANEELKSWASANGYTLPASLDAEKQKMVDNLKAKKGADFDKAYADMMVKDHKKDIEEFKKQASQGSDASLKSFASKTLPTLEHHLMESEKTKTALK</sequence>
<organism evidence="4 5">
    <name type="scientific">Chryseobacterium terrae</name>
    <dbReference type="NCBI Taxonomy" id="3163299"/>
    <lineage>
        <taxon>Bacteria</taxon>
        <taxon>Pseudomonadati</taxon>
        <taxon>Bacteroidota</taxon>
        <taxon>Flavobacteriia</taxon>
        <taxon>Flavobacteriales</taxon>
        <taxon>Weeksellaceae</taxon>
        <taxon>Chryseobacterium group</taxon>
        <taxon>Chryseobacterium</taxon>
    </lineage>
</organism>
<dbReference type="Gene3D" id="1.20.1260.10">
    <property type="match status" value="1"/>
</dbReference>
<keyword evidence="5" id="KW-1185">Reference proteome</keyword>
<evidence type="ECO:0000256" key="1">
    <source>
        <dbReference type="SAM" id="MobiDB-lite"/>
    </source>
</evidence>
<evidence type="ECO:0000313" key="5">
    <source>
        <dbReference type="Proteomes" id="UP001629058"/>
    </source>
</evidence>
<accession>A0ABW8Y304</accession>
<feature type="signal peptide" evidence="2">
    <location>
        <begin position="1"/>
        <end position="18"/>
    </location>
</feature>
<dbReference type="InterPro" id="IPR012347">
    <property type="entry name" value="Ferritin-like"/>
</dbReference>